<dbReference type="Pfam" id="PF17892">
    <property type="entry name" value="Cadherin_5"/>
    <property type="match status" value="1"/>
</dbReference>
<name>A0A090SWA6_9VIBR</name>
<sequence length="89" mass="9476">MVSGPVILSTEEDNSITFTDEDLLANASDIEGDELSIYNVSYNGDNGELTDNGDGTYTFVPNENFNGDVGLSFGVSDGEDVTMNQIDLA</sequence>
<feature type="domain" description="Cadherin-like" evidence="1">
    <location>
        <begin position="7"/>
        <end position="84"/>
    </location>
</feature>
<dbReference type="STRING" id="990268.JCM19235_3"/>
<reference evidence="2 3" key="2">
    <citation type="submission" date="2014-09" db="EMBL/GenBank/DDBJ databases">
        <authorList>
            <consortium name="NBRP consortium"/>
            <person name="Sawabe T."/>
            <person name="Meirelles P."/>
            <person name="Nakanishi M."/>
            <person name="Sayaka M."/>
            <person name="Hattori M."/>
            <person name="Ohkuma M."/>
        </authorList>
    </citation>
    <scope>NUCLEOTIDE SEQUENCE [LARGE SCALE GENOMIC DNA]</scope>
    <source>
        <strain evidence="3">JCM19235</strain>
    </source>
</reference>
<gene>
    <name evidence="2" type="ORF">JCM19235_3</name>
</gene>
<dbReference type="InterPro" id="IPR041690">
    <property type="entry name" value="Cadherin_5"/>
</dbReference>
<protein>
    <submittedName>
        <fullName evidence="2">T1SS secreted agglutinin RTX</fullName>
    </submittedName>
</protein>
<keyword evidence="3" id="KW-1185">Reference proteome</keyword>
<accession>A0A090SWA6</accession>
<dbReference type="NCBIfam" id="NF012211">
    <property type="entry name" value="tand_rpt_95"/>
    <property type="match status" value="1"/>
</dbReference>
<evidence type="ECO:0000313" key="2">
    <source>
        <dbReference type="EMBL" id="GAL23572.1"/>
    </source>
</evidence>
<dbReference type="AlphaFoldDB" id="A0A090SWA6"/>
<dbReference type="Gene3D" id="2.60.40.2810">
    <property type="match status" value="1"/>
</dbReference>
<dbReference type="EMBL" id="BBMR01000026">
    <property type="protein sequence ID" value="GAL23572.1"/>
    <property type="molecule type" value="Genomic_DNA"/>
</dbReference>
<evidence type="ECO:0000259" key="1">
    <source>
        <dbReference type="Pfam" id="PF17892"/>
    </source>
</evidence>
<reference evidence="2 3" key="1">
    <citation type="submission" date="2014-09" db="EMBL/GenBank/DDBJ databases">
        <title>Vibrio maritimus JCM 19235. (C45) whole genome shotgun sequence.</title>
        <authorList>
            <person name="Sawabe T."/>
            <person name="Meirelles P."/>
            <person name="Nakanishi M."/>
            <person name="Sayaka M."/>
            <person name="Hattori M."/>
            <person name="Ohkuma M."/>
        </authorList>
    </citation>
    <scope>NUCLEOTIDE SEQUENCE [LARGE SCALE GENOMIC DNA]</scope>
    <source>
        <strain evidence="3">JCM19235</strain>
    </source>
</reference>
<dbReference type="Proteomes" id="UP000029228">
    <property type="component" value="Unassembled WGS sequence"/>
</dbReference>
<evidence type="ECO:0000313" key="3">
    <source>
        <dbReference type="Proteomes" id="UP000029228"/>
    </source>
</evidence>
<organism evidence="2 3">
    <name type="scientific">Vibrio maritimus</name>
    <dbReference type="NCBI Taxonomy" id="990268"/>
    <lineage>
        <taxon>Bacteria</taxon>
        <taxon>Pseudomonadati</taxon>
        <taxon>Pseudomonadota</taxon>
        <taxon>Gammaproteobacteria</taxon>
        <taxon>Vibrionales</taxon>
        <taxon>Vibrionaceae</taxon>
        <taxon>Vibrio</taxon>
    </lineage>
</organism>
<comment type="caution">
    <text evidence="2">The sequence shown here is derived from an EMBL/GenBank/DDBJ whole genome shotgun (WGS) entry which is preliminary data.</text>
</comment>
<proteinExistence type="predicted"/>